<accession>A0A0H3F4W9</accession>
<dbReference type="GO" id="GO:0015627">
    <property type="term" value="C:type II protein secretion system complex"/>
    <property type="evidence" value="ECO:0007669"/>
    <property type="project" value="InterPro"/>
</dbReference>
<dbReference type="InterPro" id="IPR023229">
    <property type="entry name" value="T2SS_M_periplasmic_sf"/>
</dbReference>
<keyword evidence="6 10" id="KW-0812">Transmembrane</keyword>
<evidence type="ECO:0000256" key="1">
    <source>
        <dbReference type="ARBA" id="ARBA00004377"/>
    </source>
</evidence>
<dbReference type="OrthoDB" id="6624834at2"/>
<dbReference type="HOGENOM" id="CLU_118900_2_0_6"/>
<evidence type="ECO:0000256" key="5">
    <source>
        <dbReference type="ARBA" id="ARBA00022519"/>
    </source>
</evidence>
<dbReference type="Proteomes" id="UP001598201">
    <property type="component" value="Unassembled WGS sequence"/>
</dbReference>
<sequence length="152" mass="17135">MKQWLMLKNERERWLILVAAFLLAVTCIWYGILTPLNNQIAQSRARVNTQHHQLEWMIQQTQRLGAPSGLRVKTEKLTEAINTSAAGLSLQLPKTTQNERGVALSFEQIPYTTLLRWLEILNKEYGIQVVAISIVTGNGPTGSVSVPQLTLR</sequence>
<gene>
    <name evidence="12" type="primary">gspM</name>
    <name evidence="11" type="ordered locus">Rahaq_0328</name>
    <name evidence="12" type="ORF">ACFPK4_18070</name>
</gene>
<evidence type="ECO:0000256" key="6">
    <source>
        <dbReference type="ARBA" id="ARBA00022692"/>
    </source>
</evidence>
<dbReference type="eggNOG" id="COG3149">
    <property type="taxonomic scope" value="Bacteria"/>
</dbReference>
<evidence type="ECO:0000256" key="9">
    <source>
        <dbReference type="ARBA" id="ARBA00023136"/>
    </source>
</evidence>
<proteinExistence type="inferred from homology"/>
<dbReference type="EMBL" id="CP002505">
    <property type="protein sequence ID" value="ADW71958.1"/>
    <property type="molecule type" value="Genomic_DNA"/>
</dbReference>
<dbReference type="Pfam" id="PF04612">
    <property type="entry name" value="T2SSM"/>
    <property type="match status" value="1"/>
</dbReference>
<evidence type="ECO:0000313" key="14">
    <source>
        <dbReference type="Proteomes" id="UP001598201"/>
    </source>
</evidence>
<dbReference type="Gene3D" id="3.30.1360.100">
    <property type="entry name" value="General secretion pathway protein M, EpsM"/>
    <property type="match status" value="1"/>
</dbReference>
<dbReference type="AlphaFoldDB" id="A0A0H3F4W9"/>
<dbReference type="Proteomes" id="UP000007257">
    <property type="component" value="Chromosome"/>
</dbReference>
<name>A0A0H3F4W9_RAHSY</name>
<evidence type="ECO:0000256" key="7">
    <source>
        <dbReference type="ARBA" id="ARBA00022927"/>
    </source>
</evidence>
<reference evidence="13" key="1">
    <citation type="submission" date="2011-01" db="EMBL/GenBank/DDBJ databases">
        <title>Complete sequence of chromosome of Rahnella sp. Y9602.</title>
        <authorList>
            <consortium name="US DOE Joint Genome Institute"/>
            <person name="Lucas S."/>
            <person name="Copeland A."/>
            <person name="Lapidus A."/>
            <person name="Cheng J.-F."/>
            <person name="Goodwin L."/>
            <person name="Pitluck S."/>
            <person name="Lu M."/>
            <person name="Detter J.C."/>
            <person name="Han C."/>
            <person name="Tapia R."/>
            <person name="Land M."/>
            <person name="Hauser L."/>
            <person name="Kyrpides N."/>
            <person name="Ivanova N."/>
            <person name="Ovchinnikova G."/>
            <person name="Pagani I."/>
            <person name="Sobecky P.A."/>
            <person name="Martinez R.J."/>
            <person name="Woyke T."/>
        </authorList>
    </citation>
    <scope>NUCLEOTIDE SEQUENCE [LARGE SCALE GENOMIC DNA]</scope>
    <source>
        <strain evidence="13">Y9602</strain>
    </source>
</reference>
<evidence type="ECO:0000313" key="11">
    <source>
        <dbReference type="EMBL" id="ADW71958.1"/>
    </source>
</evidence>
<dbReference type="GO" id="GO:0015628">
    <property type="term" value="P:protein secretion by the type II secretion system"/>
    <property type="evidence" value="ECO:0007669"/>
    <property type="project" value="InterPro"/>
</dbReference>
<dbReference type="RefSeq" id="WP_013573674.1">
    <property type="nucleotide sequence ID" value="NC_015061.1"/>
</dbReference>
<evidence type="ECO:0000256" key="10">
    <source>
        <dbReference type="SAM" id="Phobius"/>
    </source>
</evidence>
<protein>
    <submittedName>
        <fullName evidence="11">General secretion pathway M protein</fullName>
    </submittedName>
    <submittedName>
        <fullName evidence="12">Type II secretion system protein GspM</fullName>
    </submittedName>
</protein>
<evidence type="ECO:0000256" key="2">
    <source>
        <dbReference type="ARBA" id="ARBA00010637"/>
    </source>
</evidence>
<dbReference type="EMBL" id="JBHUCJ010000051">
    <property type="protein sequence ID" value="MFD3225451.1"/>
    <property type="molecule type" value="Genomic_DNA"/>
</dbReference>
<comment type="similarity">
    <text evidence="2">Belongs to the GSP M family.</text>
</comment>
<dbReference type="KEGG" id="rah:Rahaq_0328"/>
<organism evidence="11 13">
    <name type="scientific">Rahnella sp. (strain Y9602)</name>
    <dbReference type="NCBI Taxonomy" id="2703885"/>
    <lineage>
        <taxon>Bacteria</taxon>
        <taxon>Pseudomonadati</taxon>
        <taxon>Pseudomonadota</taxon>
        <taxon>Gammaproteobacteria</taxon>
        <taxon>Enterobacterales</taxon>
        <taxon>Yersiniaceae</taxon>
        <taxon>Rahnella</taxon>
    </lineage>
</organism>
<reference evidence="11 13" key="2">
    <citation type="journal article" date="2012" name="J. Bacteriol.">
        <title>Complete Genome Sequence of Rahnella sp. Strain Y9602, a Gammaproteobacterium Isolate from Metal- and Radionuclide-Contaminated Soil.</title>
        <authorList>
            <person name="Martinez R.J."/>
            <person name="Bruce D."/>
            <person name="Detter C."/>
            <person name="Goodwin L.A."/>
            <person name="Han J."/>
            <person name="Han C.S."/>
            <person name="Held B."/>
            <person name="Land M.L."/>
            <person name="Mikhailova N."/>
            <person name="Nolan M."/>
            <person name="Pennacchio L."/>
            <person name="Pitluck S."/>
            <person name="Tapia R."/>
            <person name="Woyke T."/>
            <person name="Sobecky P.A."/>
        </authorList>
    </citation>
    <scope>NUCLEOTIDE SEQUENCE [LARGE SCALE GENOMIC DNA]</scope>
    <source>
        <strain evidence="11 13">Y9602</strain>
    </source>
</reference>
<evidence type="ECO:0000256" key="4">
    <source>
        <dbReference type="ARBA" id="ARBA00022475"/>
    </source>
</evidence>
<keyword evidence="7" id="KW-0653">Protein transport</keyword>
<evidence type="ECO:0000313" key="13">
    <source>
        <dbReference type="Proteomes" id="UP000007257"/>
    </source>
</evidence>
<keyword evidence="5" id="KW-0997">Cell inner membrane</keyword>
<comment type="subcellular location">
    <subcellularLocation>
        <location evidence="1">Cell inner membrane</location>
        <topology evidence="1">Single-pass membrane protein</topology>
    </subcellularLocation>
</comment>
<dbReference type="GO" id="GO:0005886">
    <property type="term" value="C:plasma membrane"/>
    <property type="evidence" value="ECO:0007669"/>
    <property type="project" value="UniProtKB-SubCell"/>
</dbReference>
<evidence type="ECO:0000256" key="3">
    <source>
        <dbReference type="ARBA" id="ARBA00022448"/>
    </source>
</evidence>
<evidence type="ECO:0000256" key="8">
    <source>
        <dbReference type="ARBA" id="ARBA00022989"/>
    </source>
</evidence>
<keyword evidence="14" id="KW-1185">Reference proteome</keyword>
<reference evidence="12 14" key="3">
    <citation type="submission" date="2024-09" db="EMBL/GenBank/DDBJ databases">
        <title>Genomes of Rahnella.</title>
        <authorList>
            <person name="Mnguni F.C."/>
            <person name="Shin G.Y."/>
            <person name="Coutinho T."/>
        </authorList>
    </citation>
    <scope>NUCLEOTIDE SEQUENCE [LARGE SCALE GENOMIC DNA]</scope>
    <source>
        <strain evidence="12 14">20WA0057</strain>
    </source>
</reference>
<dbReference type="SUPFAM" id="SSF103054">
    <property type="entry name" value="General secretion pathway protein M, EpsM"/>
    <property type="match status" value="1"/>
</dbReference>
<keyword evidence="3" id="KW-0813">Transport</keyword>
<keyword evidence="9 10" id="KW-0472">Membrane</keyword>
<evidence type="ECO:0000313" key="12">
    <source>
        <dbReference type="EMBL" id="MFD3225451.1"/>
    </source>
</evidence>
<dbReference type="InterPro" id="IPR007690">
    <property type="entry name" value="T2SS_GspM"/>
</dbReference>
<feature type="transmembrane region" description="Helical" evidence="10">
    <location>
        <begin position="12"/>
        <end position="32"/>
    </location>
</feature>
<keyword evidence="4" id="KW-1003">Cell membrane</keyword>
<keyword evidence="8 10" id="KW-1133">Transmembrane helix</keyword>